<sequence>MTPKQTVWGTLIGTVVSFCALAYAQSALPEQPLLSDYALVSGGLPPVLIGMLALAGACLSLAYGLAAADPVRTAATRVLLLAGAAGLMMSAIFPTDAGTSQLGTLSGEIHRWASAVVFTSLPVAGWSLARGRASALGWNAVKALSVTSTLSLAFYLAAHPASVTSPLIDGGAYYGLLERGLVVAEMALLVVMALAFAGKRAAAPATAPATAPSGRAEEGPPERQERLAA</sequence>
<dbReference type="Proteomes" id="UP000295157">
    <property type="component" value="Unassembled WGS sequence"/>
</dbReference>
<feature type="region of interest" description="Disordered" evidence="1">
    <location>
        <begin position="204"/>
        <end position="229"/>
    </location>
</feature>
<evidence type="ECO:0000256" key="1">
    <source>
        <dbReference type="SAM" id="MobiDB-lite"/>
    </source>
</evidence>
<feature type="compositionally biased region" description="Low complexity" evidence="1">
    <location>
        <begin position="204"/>
        <end position="214"/>
    </location>
</feature>
<feature type="transmembrane region" description="Helical" evidence="2">
    <location>
        <begin position="109"/>
        <end position="129"/>
    </location>
</feature>
<keyword evidence="2" id="KW-1133">Transmembrane helix</keyword>
<keyword evidence="2" id="KW-0472">Membrane</keyword>
<dbReference type="AlphaFoldDB" id="A0A4R4MX98"/>
<feature type="transmembrane region" description="Helical" evidence="2">
    <location>
        <begin position="136"/>
        <end position="156"/>
    </location>
</feature>
<feature type="transmembrane region" description="Helical" evidence="2">
    <location>
        <begin position="78"/>
        <end position="97"/>
    </location>
</feature>
<gene>
    <name evidence="3" type="ORF">E1267_38120</name>
</gene>
<dbReference type="InterPro" id="IPR009339">
    <property type="entry name" value="DUF998"/>
</dbReference>
<organism evidence="3 4">
    <name type="scientific">Nonomuraea longispora</name>
    <dbReference type="NCBI Taxonomy" id="1848320"/>
    <lineage>
        <taxon>Bacteria</taxon>
        <taxon>Bacillati</taxon>
        <taxon>Actinomycetota</taxon>
        <taxon>Actinomycetes</taxon>
        <taxon>Streptosporangiales</taxon>
        <taxon>Streptosporangiaceae</taxon>
        <taxon>Nonomuraea</taxon>
    </lineage>
</organism>
<comment type="caution">
    <text evidence="3">The sequence shown here is derived from an EMBL/GenBank/DDBJ whole genome shotgun (WGS) entry which is preliminary data.</text>
</comment>
<accession>A0A4R4MX98</accession>
<evidence type="ECO:0000313" key="4">
    <source>
        <dbReference type="Proteomes" id="UP000295157"/>
    </source>
</evidence>
<protein>
    <submittedName>
        <fullName evidence="3">DUF998 domain-containing protein</fullName>
    </submittedName>
</protein>
<feature type="transmembrane region" description="Helical" evidence="2">
    <location>
        <begin position="48"/>
        <end position="66"/>
    </location>
</feature>
<feature type="compositionally biased region" description="Basic and acidic residues" evidence="1">
    <location>
        <begin position="215"/>
        <end position="229"/>
    </location>
</feature>
<dbReference type="Pfam" id="PF06197">
    <property type="entry name" value="DUF998"/>
    <property type="match status" value="1"/>
</dbReference>
<dbReference type="OrthoDB" id="3530459at2"/>
<keyword evidence="2" id="KW-0812">Transmembrane</keyword>
<dbReference type="EMBL" id="SMJZ01000233">
    <property type="protein sequence ID" value="TDB99059.1"/>
    <property type="molecule type" value="Genomic_DNA"/>
</dbReference>
<feature type="transmembrane region" description="Helical" evidence="2">
    <location>
        <begin position="176"/>
        <end position="197"/>
    </location>
</feature>
<evidence type="ECO:0000313" key="3">
    <source>
        <dbReference type="EMBL" id="TDB99059.1"/>
    </source>
</evidence>
<keyword evidence="4" id="KW-1185">Reference proteome</keyword>
<proteinExistence type="predicted"/>
<reference evidence="3 4" key="1">
    <citation type="submission" date="2019-02" db="EMBL/GenBank/DDBJ databases">
        <title>Draft genome sequences of novel Actinobacteria.</title>
        <authorList>
            <person name="Sahin N."/>
            <person name="Ay H."/>
            <person name="Saygin H."/>
        </authorList>
    </citation>
    <scope>NUCLEOTIDE SEQUENCE [LARGE SCALE GENOMIC DNA]</scope>
    <source>
        <strain evidence="3 4">KC201</strain>
    </source>
</reference>
<dbReference type="RefSeq" id="WP_132340241.1">
    <property type="nucleotide sequence ID" value="NZ_SMJZ01000233.1"/>
</dbReference>
<name>A0A4R4MX98_9ACTN</name>
<evidence type="ECO:0000256" key="2">
    <source>
        <dbReference type="SAM" id="Phobius"/>
    </source>
</evidence>